<name>A0A7Y9WZF5_9ACTN</name>
<dbReference type="EMBL" id="JACCHK010000001">
    <property type="protein sequence ID" value="NYH41348.1"/>
    <property type="molecule type" value="Genomic_DNA"/>
</dbReference>
<reference evidence="1 2" key="1">
    <citation type="submission" date="2020-07" db="EMBL/GenBank/DDBJ databases">
        <title>Sequencing the genomes of 1000 actinobacteria strains.</title>
        <authorList>
            <person name="Klenk H.-P."/>
        </authorList>
    </citation>
    <scope>NUCLEOTIDE SEQUENCE [LARGE SCALE GENOMIC DNA]</scope>
    <source>
        <strain evidence="1 2">DSM 45876</strain>
    </source>
</reference>
<proteinExistence type="predicted"/>
<dbReference type="RefSeq" id="WP_179779351.1">
    <property type="nucleotide sequence ID" value="NZ_JACCHK010000001.1"/>
</dbReference>
<evidence type="ECO:0008006" key="3">
    <source>
        <dbReference type="Google" id="ProtNLM"/>
    </source>
</evidence>
<accession>A0A7Y9WZF5</accession>
<comment type="caution">
    <text evidence="1">The sequence shown here is derived from an EMBL/GenBank/DDBJ whole genome shotgun (WGS) entry which is preliminary data.</text>
</comment>
<evidence type="ECO:0000313" key="2">
    <source>
        <dbReference type="Proteomes" id="UP000523545"/>
    </source>
</evidence>
<sequence>MKQRRRPLVVVLGEDDNDRQAIRVLVAALRPDIGRGGLKPLRVPPALVRNVPPNRLPRHADKVREILKAFEVATPIRAVLMHEDADDVEPAHEAVSTKIEQTFRSLPWPVHPVVPAWEIETWWFLFPEAVRQVCPGWRPLSSYAGRDVGQIRNAKQELTRALTPAGARKSTFRAYSEADSVQIAERIVALGQLAPPWFARSKSWLAFLGAVDSL</sequence>
<evidence type="ECO:0000313" key="1">
    <source>
        <dbReference type="EMBL" id="NYH41348.1"/>
    </source>
</evidence>
<dbReference type="AlphaFoldDB" id="A0A7Y9WZF5"/>
<organism evidence="1 2">
    <name type="scientific">Micromonospora jinlongensis</name>
    <dbReference type="NCBI Taxonomy" id="1287877"/>
    <lineage>
        <taxon>Bacteria</taxon>
        <taxon>Bacillati</taxon>
        <taxon>Actinomycetota</taxon>
        <taxon>Actinomycetes</taxon>
        <taxon>Micromonosporales</taxon>
        <taxon>Micromonosporaceae</taxon>
        <taxon>Micromonospora</taxon>
    </lineage>
</organism>
<protein>
    <recommendedName>
        <fullName evidence="3">DUF4276 domain-containing protein</fullName>
    </recommendedName>
</protein>
<dbReference type="Proteomes" id="UP000523545">
    <property type="component" value="Unassembled WGS sequence"/>
</dbReference>
<keyword evidence="2" id="KW-1185">Reference proteome</keyword>
<gene>
    <name evidence="1" type="ORF">HNR22_001075</name>
</gene>